<dbReference type="SUPFAM" id="SSF52777">
    <property type="entry name" value="CoA-dependent acyltransferases"/>
    <property type="match status" value="1"/>
</dbReference>
<keyword evidence="5 11" id="KW-0444">Lipid biosynthesis</keyword>
<comment type="similarity">
    <text evidence="3 11">Belongs to the long-chain O-acyltransferase family.</text>
</comment>
<proteinExistence type="inferred from homology"/>
<gene>
    <name evidence="14" type="ORF">AB0I48_12020</name>
</gene>
<evidence type="ECO:0000256" key="1">
    <source>
        <dbReference type="ARBA" id="ARBA00004771"/>
    </source>
</evidence>
<dbReference type="Pfam" id="PF06974">
    <property type="entry name" value="WS_DGAT_C"/>
    <property type="match status" value="1"/>
</dbReference>
<keyword evidence="8 11" id="KW-0443">Lipid metabolism</keyword>
<accession>A0ABV3FSA4</accession>
<keyword evidence="9 11" id="KW-0012">Acyltransferase</keyword>
<evidence type="ECO:0000259" key="13">
    <source>
        <dbReference type="Pfam" id="PF06974"/>
    </source>
</evidence>
<dbReference type="EC" id="2.3.1.20" evidence="4 11"/>
<dbReference type="InterPro" id="IPR023213">
    <property type="entry name" value="CAT-like_dom_sf"/>
</dbReference>
<dbReference type="PANTHER" id="PTHR31650">
    <property type="entry name" value="O-ACYLTRANSFERASE (WSD1-LIKE) FAMILY PROTEIN"/>
    <property type="match status" value="1"/>
</dbReference>
<evidence type="ECO:0000256" key="3">
    <source>
        <dbReference type="ARBA" id="ARBA00009587"/>
    </source>
</evidence>
<dbReference type="InterPro" id="IPR009721">
    <property type="entry name" value="O-acyltransferase_WSD1_C"/>
</dbReference>
<comment type="pathway">
    <text evidence="1 11">Glycerolipid metabolism; triacylglycerol biosynthesis.</text>
</comment>
<evidence type="ECO:0000313" key="15">
    <source>
        <dbReference type="Proteomes" id="UP001551695"/>
    </source>
</evidence>
<protein>
    <recommendedName>
        <fullName evidence="4 11">Diacylglycerol O-acyltransferase</fullName>
        <ecNumber evidence="4 11">2.3.1.20</ecNumber>
    </recommendedName>
</protein>
<evidence type="ECO:0000256" key="8">
    <source>
        <dbReference type="ARBA" id="ARBA00023098"/>
    </source>
</evidence>
<dbReference type="PANTHER" id="PTHR31650:SF1">
    <property type="entry name" value="WAX ESTER SYNTHASE_DIACYLGLYCEROL ACYLTRANSFERASE 4-RELATED"/>
    <property type="match status" value="1"/>
</dbReference>
<organism evidence="14 15">
    <name type="scientific">Nocardia aurea</name>
    <dbReference type="NCBI Taxonomy" id="2144174"/>
    <lineage>
        <taxon>Bacteria</taxon>
        <taxon>Bacillati</taxon>
        <taxon>Actinomycetota</taxon>
        <taxon>Actinomycetes</taxon>
        <taxon>Mycobacteriales</taxon>
        <taxon>Nocardiaceae</taxon>
        <taxon>Nocardia</taxon>
    </lineage>
</organism>
<feature type="domain" description="O-acyltransferase WSD1-like N-terminal" evidence="12">
    <location>
        <begin position="4"/>
        <end position="249"/>
    </location>
</feature>
<dbReference type="RefSeq" id="WP_357782826.1">
    <property type="nucleotide sequence ID" value="NZ_JBFAKC010000004.1"/>
</dbReference>
<dbReference type="InterPro" id="IPR045034">
    <property type="entry name" value="O-acyltransferase_WSD1-like"/>
</dbReference>
<evidence type="ECO:0000256" key="6">
    <source>
        <dbReference type="ARBA" id="ARBA00022679"/>
    </source>
</evidence>
<evidence type="ECO:0000256" key="11">
    <source>
        <dbReference type="RuleBase" id="RU361241"/>
    </source>
</evidence>
<evidence type="ECO:0000256" key="10">
    <source>
        <dbReference type="ARBA" id="ARBA00048109"/>
    </source>
</evidence>
<dbReference type="InterPro" id="IPR014292">
    <property type="entry name" value="Acyl_transf_WS/DGAT"/>
</dbReference>
<dbReference type="Pfam" id="PF03007">
    <property type="entry name" value="WS_DGAT_cat"/>
    <property type="match status" value="1"/>
</dbReference>
<keyword evidence="6 11" id="KW-0808">Transferase</keyword>
<dbReference type="InterPro" id="IPR004255">
    <property type="entry name" value="O-acyltransferase_WSD1_N"/>
</dbReference>
<sequence length="462" mass="50209">MTGLGPLDSGFMELEDTDRHVSAGIGAVAIVAGPPPTRAQFSAMLAERSGRDPRLRQRVQRAPWDIAAPVWVDDSSFDIGHHLRWMALPEPADEAALCELIAVVMEERFDRDHPLWQCVVIEHLAGGRWAVVVKAHHSMVDGISGITMFERLCDESVDLAPISRPVKDAPTDWRRLLMRGVRLPIDVPRAALATVRAAVPLVLDVVLPAPDSSLNGPIGRQRRYAVAKTSLPEVREIRTTFGVTVNDVALAAVASAFRTVLLGRGEEPRADKLRVLAPVSMRASGAKNILDNRVSAMLPLLPVELTHPVEQLAAVHTRLARHKVRGEAGAANSLLGLADRLPFAPVALALRLVTMYPQHSVSVLATNVPGPKHRLHLHGGEVLEIFAYAPIAMRLRTGITILSYGDQLVFGITGDYDSTPDIDIIASGIEKAVAELLRHARQDPDAASRYLSIVAERVPEGR</sequence>
<comment type="catalytic activity">
    <reaction evidence="10 11">
        <text>an acyl-CoA + a 1,2-diacyl-sn-glycerol = a triacyl-sn-glycerol + CoA</text>
        <dbReference type="Rhea" id="RHEA:10868"/>
        <dbReference type="ChEBI" id="CHEBI:17815"/>
        <dbReference type="ChEBI" id="CHEBI:57287"/>
        <dbReference type="ChEBI" id="CHEBI:58342"/>
        <dbReference type="ChEBI" id="CHEBI:64615"/>
        <dbReference type="EC" id="2.3.1.20"/>
    </reaction>
</comment>
<dbReference type="NCBIfam" id="TIGR02946">
    <property type="entry name" value="acyl_WS_DGAT"/>
    <property type="match status" value="1"/>
</dbReference>
<dbReference type="EMBL" id="JBFAKC010000004">
    <property type="protein sequence ID" value="MEV0708285.1"/>
    <property type="molecule type" value="Genomic_DNA"/>
</dbReference>
<reference evidence="14 15" key="1">
    <citation type="submission" date="2024-06" db="EMBL/GenBank/DDBJ databases">
        <title>The Natural Products Discovery Center: Release of the First 8490 Sequenced Strains for Exploring Actinobacteria Biosynthetic Diversity.</title>
        <authorList>
            <person name="Kalkreuter E."/>
            <person name="Kautsar S.A."/>
            <person name="Yang D."/>
            <person name="Bader C.D."/>
            <person name="Teijaro C.N."/>
            <person name="Fluegel L."/>
            <person name="Davis C.M."/>
            <person name="Simpson J.R."/>
            <person name="Lauterbach L."/>
            <person name="Steele A.D."/>
            <person name="Gui C."/>
            <person name="Meng S."/>
            <person name="Li G."/>
            <person name="Viehrig K."/>
            <person name="Ye F."/>
            <person name="Su P."/>
            <person name="Kiefer A.F."/>
            <person name="Nichols A."/>
            <person name="Cepeda A.J."/>
            <person name="Yan W."/>
            <person name="Fan B."/>
            <person name="Jiang Y."/>
            <person name="Adhikari A."/>
            <person name="Zheng C.-J."/>
            <person name="Schuster L."/>
            <person name="Cowan T.M."/>
            <person name="Smanski M.J."/>
            <person name="Chevrette M.G."/>
            <person name="De Carvalho L.P.S."/>
            <person name="Shen B."/>
        </authorList>
    </citation>
    <scope>NUCLEOTIDE SEQUENCE [LARGE SCALE GENOMIC DNA]</scope>
    <source>
        <strain evidence="14 15">NPDC050403</strain>
    </source>
</reference>
<dbReference type="Proteomes" id="UP001551695">
    <property type="component" value="Unassembled WGS sequence"/>
</dbReference>
<name>A0ABV3FSA4_9NOCA</name>
<dbReference type="Gene3D" id="3.30.559.10">
    <property type="entry name" value="Chloramphenicol acetyltransferase-like domain"/>
    <property type="match status" value="1"/>
</dbReference>
<evidence type="ECO:0000256" key="9">
    <source>
        <dbReference type="ARBA" id="ARBA00023315"/>
    </source>
</evidence>
<feature type="domain" description="O-acyltransferase WSD1 C-terminal" evidence="13">
    <location>
        <begin position="292"/>
        <end position="436"/>
    </location>
</feature>
<keyword evidence="15" id="KW-1185">Reference proteome</keyword>
<evidence type="ECO:0000256" key="4">
    <source>
        <dbReference type="ARBA" id="ARBA00013244"/>
    </source>
</evidence>
<evidence type="ECO:0000313" key="14">
    <source>
        <dbReference type="EMBL" id="MEV0708285.1"/>
    </source>
</evidence>
<evidence type="ECO:0000256" key="7">
    <source>
        <dbReference type="ARBA" id="ARBA00022798"/>
    </source>
</evidence>
<keyword evidence="7 11" id="KW-0319">Glycerol metabolism</keyword>
<evidence type="ECO:0000259" key="12">
    <source>
        <dbReference type="Pfam" id="PF03007"/>
    </source>
</evidence>
<comment type="caution">
    <text evidence="14">The sequence shown here is derived from an EMBL/GenBank/DDBJ whole genome shotgun (WGS) entry which is preliminary data.</text>
</comment>
<comment type="pathway">
    <text evidence="2">Lipid metabolism.</text>
</comment>
<evidence type="ECO:0000256" key="2">
    <source>
        <dbReference type="ARBA" id="ARBA00005189"/>
    </source>
</evidence>
<evidence type="ECO:0000256" key="5">
    <source>
        <dbReference type="ARBA" id="ARBA00022516"/>
    </source>
</evidence>